<dbReference type="AlphaFoldDB" id="A0A4Q1SJ11"/>
<evidence type="ECO:0000256" key="1">
    <source>
        <dbReference type="SAM" id="MobiDB-lite"/>
    </source>
</evidence>
<dbReference type="Proteomes" id="UP000290253">
    <property type="component" value="Unassembled WGS sequence"/>
</dbReference>
<evidence type="ECO:0000313" key="3">
    <source>
        <dbReference type="EMBL" id="RXS97240.1"/>
    </source>
</evidence>
<organism evidence="3 4">
    <name type="scientific">Silvibacterium dinghuense</name>
    <dbReference type="NCBI Taxonomy" id="1560006"/>
    <lineage>
        <taxon>Bacteria</taxon>
        <taxon>Pseudomonadati</taxon>
        <taxon>Acidobacteriota</taxon>
        <taxon>Terriglobia</taxon>
        <taxon>Terriglobales</taxon>
        <taxon>Acidobacteriaceae</taxon>
        <taxon>Silvibacterium</taxon>
    </lineage>
</organism>
<reference evidence="3 4" key="1">
    <citation type="journal article" date="2016" name="Int. J. Syst. Evol. Microbiol.">
        <title>Acidipila dinghuensis sp. nov., an acidobacterium isolated from forest soil.</title>
        <authorList>
            <person name="Jiang Y.W."/>
            <person name="Wang J."/>
            <person name="Chen M.H."/>
            <person name="Lv Y.Y."/>
            <person name="Qiu L.H."/>
        </authorList>
    </citation>
    <scope>NUCLEOTIDE SEQUENCE [LARGE SCALE GENOMIC DNA]</scope>
    <source>
        <strain evidence="3 4">DHOF10</strain>
    </source>
</reference>
<evidence type="ECO:0000313" key="4">
    <source>
        <dbReference type="Proteomes" id="UP000290253"/>
    </source>
</evidence>
<gene>
    <name evidence="3" type="ORF">ESZ00_04825</name>
</gene>
<evidence type="ECO:0000256" key="2">
    <source>
        <dbReference type="SAM" id="SignalP"/>
    </source>
</evidence>
<dbReference type="RefSeq" id="WP_129207019.1">
    <property type="nucleotide sequence ID" value="NZ_BMGU01000001.1"/>
</dbReference>
<feature type="signal peptide" evidence="2">
    <location>
        <begin position="1"/>
        <end position="30"/>
    </location>
</feature>
<protein>
    <submittedName>
        <fullName evidence="3">Uncharacterized protein</fullName>
    </submittedName>
</protein>
<keyword evidence="2" id="KW-0732">Signal</keyword>
<proteinExistence type="predicted"/>
<sequence>MAARLSFRLLWLAHAAVFSALLGSASALHAASDKGDMKSRAAQEMVPAMRIPVEPLGFAAPSRFYLTARLSSVTLDFIDADHLLFTFRKGGLLQRVPDDPDDDMDQVIHALVLETATGKVVKETTWRMHDREAYLWALGNGRFLVRQRNVLYQTDSSLGLRPYLQPETQIEAVSVSPTHRLLAIETVKYLPLEAAQKVPEGDAAKPSQAPTLGPDAPHPGEEEWTRQQRKRTQILLVKLPENKMIARSETRTPVSIPMLPEGIVNTAEGKAPDDWLVHAAPFRGDEVKMGELRSACEPTVETLSETAAMVMGCPGGTSDHSITVFSTQGGVLWQQRWLSRYIWPTFAFAENGTRFAYGSLEINHTIGSLDPFGEDDVLDQPVGVFDTQTGKLELVKTASPEVSAGHNYALSADGLEFAILREGAIEIYRLPPAPSR</sequence>
<dbReference type="EMBL" id="SDMK01000001">
    <property type="protein sequence ID" value="RXS97240.1"/>
    <property type="molecule type" value="Genomic_DNA"/>
</dbReference>
<accession>A0A4Q1SJ11</accession>
<name>A0A4Q1SJ11_9BACT</name>
<keyword evidence="4" id="KW-1185">Reference proteome</keyword>
<dbReference type="OrthoDB" id="107519at2"/>
<comment type="caution">
    <text evidence="3">The sequence shown here is derived from an EMBL/GenBank/DDBJ whole genome shotgun (WGS) entry which is preliminary data.</text>
</comment>
<feature type="chain" id="PRO_5020710571" evidence="2">
    <location>
        <begin position="31"/>
        <end position="436"/>
    </location>
</feature>
<feature type="region of interest" description="Disordered" evidence="1">
    <location>
        <begin position="199"/>
        <end position="227"/>
    </location>
</feature>